<dbReference type="Gene3D" id="1.10.490.10">
    <property type="entry name" value="Globins"/>
    <property type="match status" value="1"/>
</dbReference>
<evidence type="ECO:0000256" key="1">
    <source>
        <dbReference type="ARBA" id="ARBA00022448"/>
    </source>
</evidence>
<dbReference type="EMBL" id="JAKFGM010000003">
    <property type="protein sequence ID" value="MCF2515813.1"/>
    <property type="molecule type" value="Genomic_DNA"/>
</dbReference>
<evidence type="ECO:0000256" key="5">
    <source>
        <dbReference type="PIRSR" id="PIRSR601486-1"/>
    </source>
</evidence>
<dbReference type="InterPro" id="IPR012292">
    <property type="entry name" value="Globin/Proto"/>
</dbReference>
<evidence type="ECO:0000256" key="2">
    <source>
        <dbReference type="ARBA" id="ARBA00022617"/>
    </source>
</evidence>
<evidence type="ECO:0000313" key="6">
    <source>
        <dbReference type="EMBL" id="MCF2515813.1"/>
    </source>
</evidence>
<dbReference type="GO" id="GO:0019825">
    <property type="term" value="F:oxygen binding"/>
    <property type="evidence" value="ECO:0007669"/>
    <property type="project" value="InterPro"/>
</dbReference>
<keyword evidence="1" id="KW-0813">Transport</keyword>
<dbReference type="CDD" id="cd08916">
    <property type="entry name" value="TrHb3_P"/>
    <property type="match status" value="1"/>
</dbReference>
<keyword evidence="4 5" id="KW-0408">Iron</keyword>
<dbReference type="AlphaFoldDB" id="A0A9X1TZ55"/>
<name>A0A9X1TZ55_9SPHN</name>
<feature type="binding site" description="distal binding residue" evidence="5">
    <location>
        <position position="64"/>
    </location>
    <ligand>
        <name>heme</name>
        <dbReference type="ChEBI" id="CHEBI:30413"/>
    </ligand>
    <ligandPart>
        <name>Fe</name>
        <dbReference type="ChEBI" id="CHEBI:18248"/>
    </ligandPart>
</feature>
<evidence type="ECO:0000313" key="7">
    <source>
        <dbReference type="Proteomes" id="UP001139410"/>
    </source>
</evidence>
<keyword evidence="3 5" id="KW-0479">Metal-binding</keyword>
<dbReference type="RefSeq" id="WP_235068520.1">
    <property type="nucleotide sequence ID" value="NZ_JAKFGM010000003.1"/>
</dbReference>
<evidence type="ECO:0000256" key="4">
    <source>
        <dbReference type="ARBA" id="ARBA00023004"/>
    </source>
</evidence>
<keyword evidence="7" id="KW-1185">Reference proteome</keyword>
<sequence length="159" mass="18116">MTSRPNRVRSFALDARQAKRAEAISIGIDANYISSFVERFYARVRGDELLGPIFGERIADWPAHLEQMKRFWRSVLHNSGEFNGSPMRKHVAIDGLEERHFRRWLALFHDTLRDGEVHAEATSHVGTRARTIAESLLTGVKLHRHGLAGSRIGKEVFDV</sequence>
<evidence type="ECO:0000256" key="3">
    <source>
        <dbReference type="ARBA" id="ARBA00022723"/>
    </source>
</evidence>
<dbReference type="Proteomes" id="UP001139410">
    <property type="component" value="Unassembled WGS sequence"/>
</dbReference>
<protein>
    <submittedName>
        <fullName evidence="6">Group III truncated hemoglobin</fullName>
    </submittedName>
</protein>
<dbReference type="GO" id="GO:0020037">
    <property type="term" value="F:heme binding"/>
    <property type="evidence" value="ECO:0007669"/>
    <property type="project" value="InterPro"/>
</dbReference>
<dbReference type="GO" id="GO:0046872">
    <property type="term" value="F:metal ion binding"/>
    <property type="evidence" value="ECO:0007669"/>
    <property type="project" value="UniProtKB-KW"/>
</dbReference>
<reference evidence="6" key="1">
    <citation type="submission" date="2022-01" db="EMBL/GenBank/DDBJ databases">
        <authorList>
            <person name="Jo J.-H."/>
            <person name="Im W.-T."/>
        </authorList>
    </citation>
    <scope>NUCLEOTIDE SEQUENCE</scope>
    <source>
        <strain evidence="6">G124</strain>
    </source>
</reference>
<gene>
    <name evidence="6" type="ORF">LVY65_12170</name>
</gene>
<keyword evidence="2 5" id="KW-0349">Heme</keyword>
<dbReference type="InterPro" id="IPR001486">
    <property type="entry name" value="Hemoglobin_trunc"/>
</dbReference>
<dbReference type="Pfam" id="PF01152">
    <property type="entry name" value="Bac_globin"/>
    <property type="match status" value="1"/>
</dbReference>
<proteinExistence type="predicted"/>
<comment type="caution">
    <text evidence="6">The sequence shown here is derived from an EMBL/GenBank/DDBJ whole genome shotgun (WGS) entry which is preliminary data.</text>
</comment>
<dbReference type="InterPro" id="IPR009050">
    <property type="entry name" value="Globin-like_sf"/>
</dbReference>
<accession>A0A9X1TZ55</accession>
<dbReference type="SUPFAM" id="SSF46458">
    <property type="entry name" value="Globin-like"/>
    <property type="match status" value="1"/>
</dbReference>
<organism evidence="6 7">
    <name type="scientific">Sphingomonas cremea</name>
    <dbReference type="NCBI Taxonomy" id="2904799"/>
    <lineage>
        <taxon>Bacteria</taxon>
        <taxon>Pseudomonadati</taxon>
        <taxon>Pseudomonadota</taxon>
        <taxon>Alphaproteobacteria</taxon>
        <taxon>Sphingomonadales</taxon>
        <taxon>Sphingomonadaceae</taxon>
        <taxon>Sphingomonas</taxon>
    </lineage>
</organism>